<organism evidence="1 2">
    <name type="scientific">Catharanthus roseus</name>
    <name type="common">Madagascar periwinkle</name>
    <name type="synonym">Vinca rosea</name>
    <dbReference type="NCBI Taxonomy" id="4058"/>
    <lineage>
        <taxon>Eukaryota</taxon>
        <taxon>Viridiplantae</taxon>
        <taxon>Streptophyta</taxon>
        <taxon>Embryophyta</taxon>
        <taxon>Tracheophyta</taxon>
        <taxon>Spermatophyta</taxon>
        <taxon>Magnoliopsida</taxon>
        <taxon>eudicotyledons</taxon>
        <taxon>Gunneridae</taxon>
        <taxon>Pentapetalae</taxon>
        <taxon>asterids</taxon>
        <taxon>lamiids</taxon>
        <taxon>Gentianales</taxon>
        <taxon>Apocynaceae</taxon>
        <taxon>Rauvolfioideae</taxon>
        <taxon>Vinceae</taxon>
        <taxon>Catharanthinae</taxon>
        <taxon>Catharanthus</taxon>
    </lineage>
</organism>
<dbReference type="Proteomes" id="UP001060085">
    <property type="component" value="Linkage Group LG04"/>
</dbReference>
<protein>
    <submittedName>
        <fullName evidence="1">Uncharacterized protein</fullName>
    </submittedName>
</protein>
<proteinExistence type="predicted"/>
<evidence type="ECO:0000313" key="2">
    <source>
        <dbReference type="Proteomes" id="UP001060085"/>
    </source>
</evidence>
<comment type="caution">
    <text evidence="1">The sequence shown here is derived from an EMBL/GenBank/DDBJ whole genome shotgun (WGS) entry which is preliminary data.</text>
</comment>
<evidence type="ECO:0000313" key="1">
    <source>
        <dbReference type="EMBL" id="KAI5667634.1"/>
    </source>
</evidence>
<name>A0ACC0B4R0_CATRO</name>
<gene>
    <name evidence="1" type="ORF">M9H77_17487</name>
</gene>
<dbReference type="EMBL" id="CM044704">
    <property type="protein sequence ID" value="KAI5667634.1"/>
    <property type="molecule type" value="Genomic_DNA"/>
</dbReference>
<accession>A0ACC0B4R0</accession>
<sequence length="246" mass="28080">MHAKYGNPTHIISQSRPPKINDSHIWSRMLSAMNFMEQNIGVCYRSGGASFWCDNWTHSGRLSDHALGSSLLEYGDLTISDVTLADSWDSSFLYTFVPSYFIGIITTSAPFSTGTDEVLWDMEANRVIFFLSFFTPLPPHLFVFLTQNSEKSIRAISSRIEVFMYSEVTRTKKEGVKTLCIKAQKKELGIDFIKDMTRKTQTLLLSFKLSDVNRLDMQEHQGVVTRAKAKQLKSHKDQIEQENFKA</sequence>
<reference evidence="2" key="1">
    <citation type="journal article" date="2023" name="Nat. Plants">
        <title>Single-cell RNA sequencing provides a high-resolution roadmap for understanding the multicellular compartmentation of specialized metabolism.</title>
        <authorList>
            <person name="Sun S."/>
            <person name="Shen X."/>
            <person name="Li Y."/>
            <person name="Li Y."/>
            <person name="Wang S."/>
            <person name="Li R."/>
            <person name="Zhang H."/>
            <person name="Shen G."/>
            <person name="Guo B."/>
            <person name="Wei J."/>
            <person name="Xu J."/>
            <person name="St-Pierre B."/>
            <person name="Chen S."/>
            <person name="Sun C."/>
        </authorList>
    </citation>
    <scope>NUCLEOTIDE SEQUENCE [LARGE SCALE GENOMIC DNA]</scope>
</reference>
<keyword evidence="2" id="KW-1185">Reference proteome</keyword>